<evidence type="ECO:0000313" key="3">
    <source>
        <dbReference type="Proteomes" id="UP000478417"/>
    </source>
</evidence>
<proteinExistence type="predicted"/>
<name>A0A6B2LY02_9BACT</name>
<comment type="caution">
    <text evidence="2">The sequence shown here is derived from an EMBL/GenBank/DDBJ whole genome shotgun (WGS) entry which is preliminary data.</text>
</comment>
<reference evidence="2 3" key="1">
    <citation type="submission" date="2020-02" db="EMBL/GenBank/DDBJ databases">
        <title>Albibacoteraceae fam. nov., the first described family within the subdivision 4 Verrucomicrobia.</title>
        <authorList>
            <person name="Xi F."/>
        </authorList>
    </citation>
    <scope>NUCLEOTIDE SEQUENCE [LARGE SCALE GENOMIC DNA]</scope>
    <source>
        <strain evidence="2 3">CK1056</strain>
    </source>
</reference>
<organism evidence="2 3">
    <name type="scientific">Oceanipulchritudo coccoides</name>
    <dbReference type="NCBI Taxonomy" id="2706888"/>
    <lineage>
        <taxon>Bacteria</taxon>
        <taxon>Pseudomonadati</taxon>
        <taxon>Verrucomicrobiota</taxon>
        <taxon>Opitutia</taxon>
        <taxon>Puniceicoccales</taxon>
        <taxon>Oceanipulchritudinaceae</taxon>
        <taxon>Oceanipulchritudo</taxon>
    </lineage>
</organism>
<dbReference type="InterPro" id="IPR013424">
    <property type="entry name" value="Ice-binding_C"/>
</dbReference>
<dbReference type="Proteomes" id="UP000478417">
    <property type="component" value="Unassembled WGS sequence"/>
</dbReference>
<keyword evidence="1" id="KW-0732">Signal</keyword>
<dbReference type="NCBIfam" id="TIGR02595">
    <property type="entry name" value="PEP_CTERM"/>
    <property type="match status" value="1"/>
</dbReference>
<sequence length="260" mass="26221">MKYRKTLTAGLCLAALQIASAQVTTWTGLVDTDFNTAGNWDNGLPDNAGNPGIVPTGTVTTLLATSLNGTTVTWSGDSHLNTTAAVRIANSTHTFQGSSNLTTGIALQIGRGTVADVGTLNWDSAGTLSSGVMTVGRDATGTLSQSAGVVAPSSLAIGRGTIVGTYTLSGGNVTTGTFGIVNGTFNFTAGSTGLLTVTNAGSPFDFASLLGTGILKDAADSWIITSNTLAVGVPEPSTYALSLGILALGFVMIRRRVISG</sequence>
<feature type="signal peptide" evidence="1">
    <location>
        <begin position="1"/>
        <end position="21"/>
    </location>
</feature>
<dbReference type="AlphaFoldDB" id="A0A6B2LY02"/>
<feature type="chain" id="PRO_5025666790" evidence="1">
    <location>
        <begin position="22"/>
        <end position="260"/>
    </location>
</feature>
<dbReference type="EMBL" id="JAAGNX010000001">
    <property type="protein sequence ID" value="NDV61481.1"/>
    <property type="molecule type" value="Genomic_DNA"/>
</dbReference>
<gene>
    <name evidence="2" type="ORF">G0Q06_03360</name>
</gene>
<evidence type="ECO:0000256" key="1">
    <source>
        <dbReference type="SAM" id="SignalP"/>
    </source>
</evidence>
<evidence type="ECO:0000313" key="2">
    <source>
        <dbReference type="EMBL" id="NDV61481.1"/>
    </source>
</evidence>
<accession>A0A6B2LY02</accession>
<keyword evidence="3" id="KW-1185">Reference proteome</keyword>
<dbReference type="RefSeq" id="WP_163962460.1">
    <property type="nucleotide sequence ID" value="NZ_JAAGNX010000001.1"/>
</dbReference>
<protein>
    <submittedName>
        <fullName evidence="2">PEP-CTERM sorting domain-containing protein</fullName>
    </submittedName>
</protein>